<keyword evidence="2" id="KW-0479">Metal-binding</keyword>
<evidence type="ECO:0000256" key="2">
    <source>
        <dbReference type="ARBA" id="ARBA00022723"/>
    </source>
</evidence>
<evidence type="ECO:0000313" key="5">
    <source>
        <dbReference type="EMBL" id="KAG5559603.1"/>
    </source>
</evidence>
<sequence length="609" mass="70457">MASLRRLLPLRSLLLGKNLSASGTCEGLGGGFRSYSASLSPEERILKLEEDDQLAEDDIAKIRAQFDAAKQSFFKIPEAVKEMPKMHPKGIRVYLLIHVNNCLGWIYVNKNLKLEDIQVYGFDYDYTLAHYSSNLQTLIYELAKEHLVNELRYPDSCLEFKYDPTFPIRGLNYDKLKGCLLKLDFFGSIEPDGCYFGHRKLTRKEIEQIYGTRHIGRDQARGLVSLMDFFCFSEACLLADIVQHFVDAKLEFDASHVYEDVNCAIQHVHRSGLAHNGILSDPQRYLVKNNQLLHFLRMLRQKGKKLFLLTNSPYHFVDGGMRFMLEDSLGHRDSWRELFDVVIAQANKPEFYTSEHLFRCYDIEKDTLAFSKVDTFLPNKVYYHGCLKSFLQITKWIGPEVIYFGDHLFSDLRGPSKAGWRTAAIIHELENEIHIQNEDSYRFEQAKFHIIQELLGKLHATVANSQRHEAFRSLLWDLNEERQKARCAMKNMFNRSFGATFLTDTGQESAFAYNIHRYADVYTSKPENFLFYPSEAWLHVPFDIKIMPHHVKMLRCIMILRSDDAMLSKEIVADVSTDVVRRILIQVGFAPIRLSPLLSILCSVKLVQD</sequence>
<keyword evidence="6" id="KW-1185">Reference proteome</keyword>
<comment type="similarity">
    <text evidence="1">Belongs to the 5'(3')-deoxyribonucleotidase family.</text>
</comment>
<dbReference type="SUPFAM" id="SSF56784">
    <property type="entry name" value="HAD-like"/>
    <property type="match status" value="1"/>
</dbReference>
<evidence type="ECO:0000313" key="6">
    <source>
        <dbReference type="Proteomes" id="UP000823749"/>
    </source>
</evidence>
<name>A0AAV6L3C5_9ERIC</name>
<dbReference type="Pfam" id="PF05761">
    <property type="entry name" value="5_nucleotid"/>
    <property type="match status" value="1"/>
</dbReference>
<dbReference type="PANTHER" id="PTHR12103:SF12">
    <property type="entry name" value="FI20020P1"/>
    <property type="match status" value="1"/>
</dbReference>
<organism evidence="5 6">
    <name type="scientific">Rhododendron griersonianum</name>
    <dbReference type="NCBI Taxonomy" id="479676"/>
    <lineage>
        <taxon>Eukaryota</taxon>
        <taxon>Viridiplantae</taxon>
        <taxon>Streptophyta</taxon>
        <taxon>Embryophyta</taxon>
        <taxon>Tracheophyta</taxon>
        <taxon>Spermatophyta</taxon>
        <taxon>Magnoliopsida</taxon>
        <taxon>eudicotyledons</taxon>
        <taxon>Gunneridae</taxon>
        <taxon>Pentapetalae</taxon>
        <taxon>asterids</taxon>
        <taxon>Ericales</taxon>
        <taxon>Ericaceae</taxon>
        <taxon>Ericoideae</taxon>
        <taxon>Rhodoreae</taxon>
        <taxon>Rhododendron</taxon>
    </lineage>
</organism>
<evidence type="ECO:0000256" key="1">
    <source>
        <dbReference type="ARBA" id="ARBA00009589"/>
    </source>
</evidence>
<dbReference type="InterPro" id="IPR023214">
    <property type="entry name" value="HAD_sf"/>
</dbReference>
<accession>A0AAV6L3C5</accession>
<dbReference type="GO" id="GO:0008253">
    <property type="term" value="F:5'-nucleotidase activity"/>
    <property type="evidence" value="ECO:0007669"/>
    <property type="project" value="TreeGrafter"/>
</dbReference>
<reference evidence="5" key="1">
    <citation type="submission" date="2020-08" db="EMBL/GenBank/DDBJ databases">
        <title>Plant Genome Project.</title>
        <authorList>
            <person name="Zhang R.-G."/>
        </authorList>
    </citation>
    <scope>NUCLEOTIDE SEQUENCE</scope>
    <source>
        <strain evidence="5">WSP0</strain>
        <tissue evidence="5">Leaf</tissue>
    </source>
</reference>
<evidence type="ECO:0000256" key="3">
    <source>
        <dbReference type="ARBA" id="ARBA00022801"/>
    </source>
</evidence>
<protein>
    <recommendedName>
        <fullName evidence="7">HAD-superfamily hydrolase</fullName>
    </recommendedName>
</protein>
<dbReference type="NCBIfam" id="TIGR02244">
    <property type="entry name" value="HAD-IG-Ncltidse"/>
    <property type="match status" value="1"/>
</dbReference>
<dbReference type="EMBL" id="JACTNZ010000003">
    <property type="protein sequence ID" value="KAG5559603.1"/>
    <property type="molecule type" value="Genomic_DNA"/>
</dbReference>
<evidence type="ECO:0000256" key="4">
    <source>
        <dbReference type="ARBA" id="ARBA00022842"/>
    </source>
</evidence>
<dbReference type="GO" id="GO:0046872">
    <property type="term" value="F:metal ion binding"/>
    <property type="evidence" value="ECO:0007669"/>
    <property type="project" value="UniProtKB-KW"/>
</dbReference>
<keyword evidence="3" id="KW-0378">Hydrolase</keyword>
<gene>
    <name evidence="5" type="ORF">RHGRI_009214</name>
</gene>
<dbReference type="InterPro" id="IPR008380">
    <property type="entry name" value="HAD-SF_hydro_IG_5-nucl"/>
</dbReference>
<dbReference type="CDD" id="cd07522">
    <property type="entry name" value="HAD_cN-II"/>
    <property type="match status" value="1"/>
</dbReference>
<comment type="caution">
    <text evidence="5">The sequence shown here is derived from an EMBL/GenBank/DDBJ whole genome shotgun (WGS) entry which is preliminary data.</text>
</comment>
<dbReference type="InterPro" id="IPR036412">
    <property type="entry name" value="HAD-like_sf"/>
</dbReference>
<dbReference type="FunFam" id="3.40.50.1000:FF:000126">
    <property type="entry name" value="Cytosolic purine 5-nucleotidase"/>
    <property type="match status" value="1"/>
</dbReference>
<dbReference type="AlphaFoldDB" id="A0AAV6L3C5"/>
<evidence type="ECO:0008006" key="7">
    <source>
        <dbReference type="Google" id="ProtNLM"/>
    </source>
</evidence>
<dbReference type="PANTHER" id="PTHR12103">
    <property type="entry name" value="5'-NUCLEOTIDASE DOMAIN-CONTAINING"/>
    <property type="match status" value="1"/>
</dbReference>
<keyword evidence="4" id="KW-0460">Magnesium</keyword>
<proteinExistence type="inferred from homology"/>
<dbReference type="Proteomes" id="UP000823749">
    <property type="component" value="Chromosome 3"/>
</dbReference>
<dbReference type="Gene3D" id="3.40.50.1000">
    <property type="entry name" value="HAD superfamily/HAD-like"/>
    <property type="match status" value="1"/>
</dbReference>